<dbReference type="PANTHER" id="PTHR46694:SF1">
    <property type="entry name" value="AT-RICH INTERACTIVE DOMAIN-CONTAINING PROTEIN 4"/>
    <property type="match status" value="1"/>
</dbReference>
<dbReference type="Pfam" id="PF01344">
    <property type="entry name" value="Kelch_1"/>
    <property type="match status" value="1"/>
</dbReference>
<dbReference type="Proteomes" id="UP000737018">
    <property type="component" value="Unassembled WGS sequence"/>
</dbReference>
<dbReference type="InterPro" id="IPR006652">
    <property type="entry name" value="Kelch_1"/>
</dbReference>
<dbReference type="InterPro" id="IPR042293">
    <property type="entry name" value="ARID4"/>
</dbReference>
<evidence type="ECO:0008006" key="3">
    <source>
        <dbReference type="Google" id="ProtNLM"/>
    </source>
</evidence>
<sequence>MENTFEICLCGKAVDNFCNCDDDIKFYVIKVPYVHQECSSSSSSSWTMRKKKEEENVEHLIPVSVQKAQTCNHFAVLDGKLYFVTNDLSSDAPVRTSENLLCHEVWTLDLARAEEGWSCAPRLKTGRCNPHTIVLGGKLYVLGGFDLKKNMRNRFPWMEVFDPVKRKWKPLPNLGFSIRSDLVFTASLEDEDNQKILVATISPGGEIAQIYGYDVAACLWTKLLADCKMGFHFGVPRPVSSIEMDYSDFGSFVTAGSTLYWASNRDEDDYICHINAFDLVNQKSYEECLHTGSIFGRQELLNSVRPDLLNLPDGNFCPILQSKRIKKMKKSRKYLYAHYIYCVVLKMDKEEEEEEEEEVEEEEEYDDVYKHGLRVSILSVHKYSVDEWIPLLENDFVVNLVDLGFGNGGRWAVEVAVLRQLAPDVSFRSLVMLGSACVEGLSVASFENDDAEHLLFFCTKQGKVIHPNNSVLAVSPSWCCLLHLVERDLNHAKKQNLSPLVA</sequence>
<gene>
    <name evidence="1" type="ORF">CMV_005384</name>
</gene>
<dbReference type="AlphaFoldDB" id="A0A8J4VSF2"/>
<evidence type="ECO:0000313" key="2">
    <source>
        <dbReference type="Proteomes" id="UP000737018"/>
    </source>
</evidence>
<protein>
    <recommendedName>
        <fullName evidence="3">F-box/kelch-repeat protein</fullName>
    </recommendedName>
</protein>
<accession>A0A8J4VSF2</accession>
<dbReference type="InterPro" id="IPR015915">
    <property type="entry name" value="Kelch-typ_b-propeller"/>
</dbReference>
<evidence type="ECO:0000313" key="1">
    <source>
        <dbReference type="EMBL" id="KAF3970978.1"/>
    </source>
</evidence>
<comment type="caution">
    <text evidence="1">The sequence shown here is derived from an EMBL/GenBank/DDBJ whole genome shotgun (WGS) entry which is preliminary data.</text>
</comment>
<dbReference type="PANTHER" id="PTHR46694">
    <property type="entry name" value="AT-RICH INTERACTIVE DOMAIN-CONTAINING PROTEIN 4"/>
    <property type="match status" value="1"/>
</dbReference>
<dbReference type="Gene3D" id="2.120.10.80">
    <property type="entry name" value="Kelch-type beta propeller"/>
    <property type="match status" value="1"/>
</dbReference>
<name>A0A8J4VSF2_9ROSI</name>
<organism evidence="1 2">
    <name type="scientific">Castanea mollissima</name>
    <name type="common">Chinese chestnut</name>
    <dbReference type="NCBI Taxonomy" id="60419"/>
    <lineage>
        <taxon>Eukaryota</taxon>
        <taxon>Viridiplantae</taxon>
        <taxon>Streptophyta</taxon>
        <taxon>Embryophyta</taxon>
        <taxon>Tracheophyta</taxon>
        <taxon>Spermatophyta</taxon>
        <taxon>Magnoliopsida</taxon>
        <taxon>eudicotyledons</taxon>
        <taxon>Gunneridae</taxon>
        <taxon>Pentapetalae</taxon>
        <taxon>rosids</taxon>
        <taxon>fabids</taxon>
        <taxon>Fagales</taxon>
        <taxon>Fagaceae</taxon>
        <taxon>Castanea</taxon>
    </lineage>
</organism>
<keyword evidence="2" id="KW-1185">Reference proteome</keyword>
<dbReference type="OrthoDB" id="1540751at2759"/>
<proteinExistence type="predicted"/>
<reference evidence="1" key="1">
    <citation type="submission" date="2020-03" db="EMBL/GenBank/DDBJ databases">
        <title>Castanea mollissima Vanexum genome sequencing.</title>
        <authorList>
            <person name="Staton M."/>
        </authorList>
    </citation>
    <scope>NUCLEOTIDE SEQUENCE</scope>
    <source>
        <tissue evidence="1">Leaf</tissue>
    </source>
</reference>
<dbReference type="EMBL" id="JRKL02000480">
    <property type="protein sequence ID" value="KAF3970978.1"/>
    <property type="molecule type" value="Genomic_DNA"/>
</dbReference>
<dbReference type="SUPFAM" id="SSF117281">
    <property type="entry name" value="Kelch motif"/>
    <property type="match status" value="1"/>
</dbReference>